<evidence type="ECO:0000256" key="2">
    <source>
        <dbReference type="SAM" id="SignalP"/>
    </source>
</evidence>
<dbReference type="EMBL" id="JANUTS010000001">
    <property type="protein sequence ID" value="MCS2794312.1"/>
    <property type="molecule type" value="Genomic_DNA"/>
</dbReference>
<dbReference type="Proteomes" id="UP001204548">
    <property type="component" value="Unassembled WGS sequence"/>
</dbReference>
<sequence>MNKKYLSAILFGALLASSTGTFTSCKDYDDDIKGLQEQIDGNQTSVAALEKQLATLDAAAKAAQTAADAAKTAADAAATAAAKAQAAGDQAAADAATAKALAEAAQAAAEKAKVDAIAEATKQVTALKTLMEQSLASKIEQADLDVAIAAVNAQIEGIQKGLGQLISDNTAKIVENANDIKDAKEAIANLIAADEDLKIQIEGLANYDKILKELIDKNGLAIEENATNIDAAKAKIEDAQNEINELWKNLNDSNEQIAQLFTLISENKAAIDENGNKIEANTSLIEALTARVEDLETTTGGLLTTTAEHKKLIEALEKRVGLNEDAITKLNTGLSTTNNSISTLETKINAELTTIKGDIGKIGNQINNIVGMISEINGSLNSLHTLIVCRLTSITLAPDLFVDGIEAVRFTSLQYSPMDKDENASIPATSYKFSTAALATASYHFNPASFNLDNATYSYADRTAEVVSTTRAIGSKLVEIAEVKGEDGKNLPNPSINLENGTVEFKLLRLNSHTTQPGFDKTNMIALQATLKDANIEGAKDGALDASSDNAVITAPYLAIYDAILSYEDVRIADKETLTTGADKAHYATTFDACTKEDPRYEIPYDKVLNLKDLVATCFGNNGHDEFPIEDYKLSYKFAVASSAYNLKADDTTTNQQKWVVCNDAKEGTFQAEEFNPEAFGRTPILKVELVDETGNVVRRGFVKIRFTAEKQPDFTVGNPAQELVFKCANTEATYTITEEYIRENVYRKITDGTNIGMSHETFWNTYDVSTAVASVKKNGKLVTDVDFPEIVAGPTEEGTATKKVVWSFKHGQLGAISTTGSEFVATITVKNKLQSSKYPDAITFKFTVNVKLPVASLESVKNELYWQTIDGDMKFFKVNAEVPDTPEDPADGCQIHQELDRAYDKYDVKGLPNCVTDRYVVTKTYSNGVATSKVLAGVKISGKTISLDKNDAAVKAALNSAGGLQASVAHIYILESGDQITVNEFMVNFIRPVSLNMPSGVTLTDAITGGDVANFQWNGLLMDWSGNAIVSPSVVETEDISSYWKQVCTTEYEWVPEHSYVKTPASLNVTYGKVDFVTASDLTMYSGTSKVNYWKPGTSTEEVIEKNYSVGAMLTKAEAMAMLEVQEREGTPEGYVNFGSTYTFTEIPVIKGSHVEYTYVANIDYVPAEIVVVPGDYVAKKHEHTPMPTFDGESYGQRSGCWEWTKTTFSSSVVNLGQYWFYYGEFSDVKLDITKVTTDLKYNNGQLPEETTLEQVGNTVKYVNIGSPIEYAYKIFIPATVNYGWGTLSSTLTITVNPKN</sequence>
<feature type="chain" id="PRO_5043554603" evidence="2">
    <location>
        <begin position="24"/>
        <end position="1301"/>
    </location>
</feature>
<name>A0AAW5NZT6_9BACE</name>
<reference evidence="3" key="1">
    <citation type="submission" date="2022-08" db="EMBL/GenBank/DDBJ databases">
        <title>Genome Sequencing of Bacteroides fragilis Group Isolates with Nanopore Technology.</title>
        <authorList>
            <person name="Tisza M.J."/>
            <person name="Smith D."/>
            <person name="Dekker J.P."/>
        </authorList>
    </citation>
    <scope>NUCLEOTIDE SEQUENCE</scope>
    <source>
        <strain evidence="3">BFG-351</strain>
    </source>
</reference>
<keyword evidence="1" id="KW-0175">Coiled coil</keyword>
<feature type="coiled-coil region" evidence="1">
    <location>
        <begin position="32"/>
        <end position="66"/>
    </location>
</feature>
<feature type="signal peptide" evidence="2">
    <location>
        <begin position="1"/>
        <end position="23"/>
    </location>
</feature>
<comment type="caution">
    <text evidence="3">The sequence shown here is derived from an EMBL/GenBank/DDBJ whole genome shotgun (WGS) entry which is preliminary data.</text>
</comment>
<keyword evidence="2" id="KW-0732">Signal</keyword>
<organism evidence="3 4">
    <name type="scientific">Bacteroides faecis</name>
    <dbReference type="NCBI Taxonomy" id="674529"/>
    <lineage>
        <taxon>Bacteria</taxon>
        <taxon>Pseudomonadati</taxon>
        <taxon>Bacteroidota</taxon>
        <taxon>Bacteroidia</taxon>
        <taxon>Bacteroidales</taxon>
        <taxon>Bacteroidaceae</taxon>
        <taxon>Bacteroides</taxon>
    </lineage>
</organism>
<dbReference type="PROSITE" id="PS51257">
    <property type="entry name" value="PROKAR_LIPOPROTEIN"/>
    <property type="match status" value="1"/>
</dbReference>
<accession>A0AAW5NZT6</accession>
<evidence type="ECO:0000256" key="1">
    <source>
        <dbReference type="SAM" id="Coils"/>
    </source>
</evidence>
<evidence type="ECO:0000313" key="4">
    <source>
        <dbReference type="Proteomes" id="UP001204548"/>
    </source>
</evidence>
<gene>
    <name evidence="3" type="ORF">NXW97_20315</name>
</gene>
<protein>
    <submittedName>
        <fullName evidence="3">Cell surface protein</fullName>
    </submittedName>
</protein>
<dbReference type="RefSeq" id="WP_258990772.1">
    <property type="nucleotide sequence ID" value="NZ_JANUTS010000001.1"/>
</dbReference>
<feature type="coiled-coil region" evidence="1">
    <location>
        <begin position="180"/>
        <end position="298"/>
    </location>
</feature>
<proteinExistence type="predicted"/>
<evidence type="ECO:0000313" key="3">
    <source>
        <dbReference type="EMBL" id="MCS2794312.1"/>
    </source>
</evidence>
<dbReference type="Gene3D" id="1.10.287.1490">
    <property type="match status" value="1"/>
</dbReference>